<dbReference type="Gene3D" id="3.40.50.1820">
    <property type="entry name" value="alpha/beta hydrolase"/>
    <property type="match status" value="1"/>
</dbReference>
<dbReference type="AlphaFoldDB" id="A0A1M5TD51"/>
<dbReference type="InterPro" id="IPR000073">
    <property type="entry name" value="AB_hydrolase_1"/>
</dbReference>
<dbReference type="InterPro" id="IPR050228">
    <property type="entry name" value="Carboxylesterase_BioH"/>
</dbReference>
<evidence type="ECO:0000259" key="1">
    <source>
        <dbReference type="Pfam" id="PF00561"/>
    </source>
</evidence>
<dbReference type="Pfam" id="PF00561">
    <property type="entry name" value="Abhydrolase_1"/>
    <property type="match status" value="1"/>
</dbReference>
<dbReference type="InterPro" id="IPR026968">
    <property type="entry name" value="PcaD/CatD"/>
</dbReference>
<organism evidence="2 3">
    <name type="scientific">Chryseolinea serpens</name>
    <dbReference type="NCBI Taxonomy" id="947013"/>
    <lineage>
        <taxon>Bacteria</taxon>
        <taxon>Pseudomonadati</taxon>
        <taxon>Bacteroidota</taxon>
        <taxon>Cytophagia</taxon>
        <taxon>Cytophagales</taxon>
        <taxon>Fulvivirgaceae</taxon>
        <taxon>Chryseolinea</taxon>
    </lineage>
</organism>
<name>A0A1M5TD51_9BACT</name>
<dbReference type="SUPFAM" id="SSF53474">
    <property type="entry name" value="alpha/beta-Hydrolases"/>
    <property type="match status" value="1"/>
</dbReference>
<accession>A0A1M5TD51</accession>
<protein>
    <submittedName>
        <fullName evidence="2">3-oxoadipate enol-lactonase</fullName>
    </submittedName>
</protein>
<dbReference type="GO" id="GO:0042952">
    <property type="term" value="P:beta-ketoadipate pathway"/>
    <property type="evidence" value="ECO:0007669"/>
    <property type="project" value="InterPro"/>
</dbReference>
<dbReference type="Proteomes" id="UP000184212">
    <property type="component" value="Unassembled WGS sequence"/>
</dbReference>
<dbReference type="InterPro" id="IPR029058">
    <property type="entry name" value="AB_hydrolase_fold"/>
</dbReference>
<dbReference type="PANTHER" id="PTHR43194">
    <property type="entry name" value="HYDROLASE ALPHA/BETA FOLD FAMILY"/>
    <property type="match status" value="1"/>
</dbReference>
<dbReference type="STRING" id="947013.SAMN04488109_3999"/>
<reference evidence="2 3" key="1">
    <citation type="submission" date="2016-11" db="EMBL/GenBank/DDBJ databases">
        <authorList>
            <person name="Jaros S."/>
            <person name="Januszkiewicz K."/>
            <person name="Wedrychowicz H."/>
        </authorList>
    </citation>
    <scope>NUCLEOTIDE SEQUENCE [LARGE SCALE GENOMIC DNA]</scope>
    <source>
        <strain evidence="2 3">DSM 24574</strain>
    </source>
</reference>
<gene>
    <name evidence="2" type="ORF">SAMN04488109_3999</name>
</gene>
<proteinExistence type="predicted"/>
<dbReference type="EMBL" id="FQWQ01000003">
    <property type="protein sequence ID" value="SHH48634.1"/>
    <property type="molecule type" value="Genomic_DNA"/>
</dbReference>
<evidence type="ECO:0000313" key="2">
    <source>
        <dbReference type="EMBL" id="SHH48634.1"/>
    </source>
</evidence>
<keyword evidence="3" id="KW-1185">Reference proteome</keyword>
<dbReference type="GO" id="GO:0047570">
    <property type="term" value="F:3-oxoadipate enol-lactonase activity"/>
    <property type="evidence" value="ECO:0007669"/>
    <property type="project" value="InterPro"/>
</dbReference>
<evidence type="ECO:0000313" key="3">
    <source>
        <dbReference type="Proteomes" id="UP000184212"/>
    </source>
</evidence>
<dbReference type="NCBIfam" id="TIGR02427">
    <property type="entry name" value="protocat_pcaD"/>
    <property type="match status" value="1"/>
</dbReference>
<feature type="domain" description="AB hydrolase-1" evidence="1">
    <location>
        <begin position="35"/>
        <end position="259"/>
    </location>
</feature>
<sequence length="274" mass="30560">MTYQQTQMTFLKVNGLVLHYQHIRTRSNSQRGNRTFLFINSLGTDFRIWTDVVDILTEFGDIVLFDKRGHGLSSTAPSQSTLDDFADDAEALLNHLSISKCIAIGLSVGGMIAQILACRRPSKFEKLILCDTCHKIGNVQIWNDRIKAVKGHGFSSISGSVMQRWFSESFHKTNPETVAGYRNMLERTSKSGYIQTCEAIRDANLAEVARQIKVATLCVVGSEDKSTTPDDVKSLVELIRGAKFQVIEGSAHIPCVDNPYKLSRAIIDFINDKL</sequence>
<dbReference type="PANTHER" id="PTHR43194:SF2">
    <property type="entry name" value="PEROXISOMAL MEMBRANE PROTEIN LPX1"/>
    <property type="match status" value="1"/>
</dbReference>